<feature type="transmembrane region" description="Helical" evidence="1">
    <location>
        <begin position="353"/>
        <end position="371"/>
    </location>
</feature>
<feature type="transmembrane region" description="Helical" evidence="1">
    <location>
        <begin position="270"/>
        <end position="290"/>
    </location>
</feature>
<proteinExistence type="predicted"/>
<dbReference type="Proteomes" id="UP000278673">
    <property type="component" value="Unassembled WGS sequence"/>
</dbReference>
<dbReference type="EMBL" id="RFFJ01000024">
    <property type="protein sequence ID" value="RMI43406.1"/>
    <property type="molecule type" value="Genomic_DNA"/>
</dbReference>
<keyword evidence="1" id="KW-0812">Transmembrane</keyword>
<gene>
    <name evidence="2" type="ORF">EBN88_07180</name>
</gene>
<keyword evidence="1" id="KW-1133">Transmembrane helix</keyword>
<evidence type="ECO:0000313" key="2">
    <source>
        <dbReference type="EMBL" id="RMI43406.1"/>
    </source>
</evidence>
<feature type="transmembrane region" description="Helical" evidence="1">
    <location>
        <begin position="237"/>
        <end position="258"/>
    </location>
</feature>
<keyword evidence="3" id="KW-1185">Reference proteome</keyword>
<organism evidence="2 3">
    <name type="scientific">Streptomyces triticirhizae</name>
    <dbReference type="NCBI Taxonomy" id="2483353"/>
    <lineage>
        <taxon>Bacteria</taxon>
        <taxon>Bacillati</taxon>
        <taxon>Actinomycetota</taxon>
        <taxon>Actinomycetes</taxon>
        <taxon>Kitasatosporales</taxon>
        <taxon>Streptomycetaceae</taxon>
        <taxon>Streptomyces</taxon>
    </lineage>
</organism>
<sequence>MDIPHPYSRRVAVLAEVLDRPAELDAIRERLAALDWPVRDPDPDERPPHRPGRRHLIVEVRLRRAAWRAEKAAEESLNELASRHGLALWVRESRQLTHERGRWRRYRVVPRQPEGASALERRWNHLRALAGVSERRVWAPATMTRQEISDWLATHQLAGHRYAEATHRIVPAPPERADDVPEPLPLERVIVGAVALVAAAFCGYAMPGLSGAGYAVPALLVPAAALAIAFATRWEPLAVRLTMPVVLAAGVFALGWQASAALPSWSPSNAVLSLLVAVLALGLAPGIHHAFRGTWLSRNGPLVLTIALPSSGVLIALLGRLIQTSYLEQFGIPRGEVRTQSELWEYFAAGKPLGLALGLCLLILGVVGWIRHFFSAPAFLAVPVTVTLCVVYALTAVVLAAEGAGAAAEQAKADFRAGRTPASYFGLHPSIMCVRPTGEGPVAVENGPVPTDRPVLSFGASGTWIWLWDAQRDGDATTWRTFAARREDIQLTAPTTPDCAR</sequence>
<protein>
    <submittedName>
        <fullName evidence="2">Uncharacterized protein</fullName>
    </submittedName>
</protein>
<feature type="transmembrane region" description="Helical" evidence="1">
    <location>
        <begin position="302"/>
        <end position="322"/>
    </location>
</feature>
<accession>A0A3M2M1J2</accession>
<evidence type="ECO:0000313" key="3">
    <source>
        <dbReference type="Proteomes" id="UP000278673"/>
    </source>
</evidence>
<dbReference type="AlphaFoldDB" id="A0A3M2M1J2"/>
<reference evidence="2 3" key="1">
    <citation type="submission" date="2018-10" db="EMBL/GenBank/DDBJ databases">
        <title>Isolation, diversity and antifungal activity of actinobacteria from wheat.</title>
        <authorList>
            <person name="Han C."/>
        </authorList>
    </citation>
    <scope>NUCLEOTIDE SEQUENCE [LARGE SCALE GENOMIC DNA]</scope>
    <source>
        <strain evidence="2 3">NEAU-YY642</strain>
    </source>
</reference>
<feature type="transmembrane region" description="Helical" evidence="1">
    <location>
        <begin position="378"/>
        <end position="401"/>
    </location>
</feature>
<comment type="caution">
    <text evidence="2">The sequence shown here is derived from an EMBL/GenBank/DDBJ whole genome shotgun (WGS) entry which is preliminary data.</text>
</comment>
<evidence type="ECO:0000256" key="1">
    <source>
        <dbReference type="SAM" id="Phobius"/>
    </source>
</evidence>
<feature type="transmembrane region" description="Helical" evidence="1">
    <location>
        <begin position="212"/>
        <end position="230"/>
    </location>
</feature>
<name>A0A3M2M1J2_9ACTN</name>
<keyword evidence="1" id="KW-0472">Membrane</keyword>